<evidence type="ECO:0000259" key="1">
    <source>
        <dbReference type="Pfam" id="PF13847"/>
    </source>
</evidence>
<dbReference type="InterPro" id="IPR025714">
    <property type="entry name" value="Methyltranfer_dom"/>
</dbReference>
<reference evidence="2 3" key="1">
    <citation type="submission" date="2024-04" db="EMBL/GenBank/DDBJ databases">
        <title>Human intestinal bacterial collection.</title>
        <authorList>
            <person name="Pauvert C."/>
            <person name="Hitch T.C.A."/>
            <person name="Clavel T."/>
        </authorList>
    </citation>
    <scope>NUCLEOTIDE SEQUENCE [LARGE SCALE GENOMIC DNA]</scope>
    <source>
        <strain evidence="2 3">CLA-AA-H249</strain>
    </source>
</reference>
<comment type="caution">
    <text evidence="2">The sequence shown here is derived from an EMBL/GenBank/DDBJ whole genome shotgun (WGS) entry which is preliminary data.</text>
</comment>
<name>A0ABV1IUS5_9FIRM</name>
<dbReference type="SUPFAM" id="SSF53335">
    <property type="entry name" value="S-adenosyl-L-methionine-dependent methyltransferases"/>
    <property type="match status" value="1"/>
</dbReference>
<dbReference type="PANTHER" id="PTHR43591:SF24">
    <property type="entry name" value="2-METHOXY-6-POLYPRENYL-1,4-BENZOQUINOL METHYLASE, MITOCHONDRIAL"/>
    <property type="match status" value="1"/>
</dbReference>
<dbReference type="InterPro" id="IPR029063">
    <property type="entry name" value="SAM-dependent_MTases_sf"/>
</dbReference>
<dbReference type="PANTHER" id="PTHR43591">
    <property type="entry name" value="METHYLTRANSFERASE"/>
    <property type="match status" value="1"/>
</dbReference>
<protein>
    <submittedName>
        <fullName evidence="2">Class I SAM-dependent methyltransferase</fullName>
        <ecNumber evidence="2">2.1.-.-</ecNumber>
    </submittedName>
</protein>
<feature type="domain" description="Methyltransferase" evidence="1">
    <location>
        <begin position="17"/>
        <end position="120"/>
    </location>
</feature>
<dbReference type="GO" id="GO:0032259">
    <property type="term" value="P:methylation"/>
    <property type="evidence" value="ECO:0007669"/>
    <property type="project" value="UniProtKB-KW"/>
</dbReference>
<gene>
    <name evidence="2" type="ORF">AAAU51_07350</name>
</gene>
<evidence type="ECO:0000313" key="2">
    <source>
        <dbReference type="EMBL" id="MEQ2710984.1"/>
    </source>
</evidence>
<dbReference type="CDD" id="cd02440">
    <property type="entry name" value="AdoMet_MTases"/>
    <property type="match status" value="1"/>
</dbReference>
<dbReference type="Gene3D" id="3.40.50.150">
    <property type="entry name" value="Vaccinia Virus protein VP39"/>
    <property type="match status" value="1"/>
</dbReference>
<dbReference type="Pfam" id="PF13847">
    <property type="entry name" value="Methyltransf_31"/>
    <property type="match status" value="1"/>
</dbReference>
<dbReference type="EMBL" id="JBBNIN010000008">
    <property type="protein sequence ID" value="MEQ2710984.1"/>
    <property type="molecule type" value="Genomic_DNA"/>
</dbReference>
<proteinExistence type="predicted"/>
<dbReference type="Proteomes" id="UP001482154">
    <property type="component" value="Unassembled WGS sequence"/>
</dbReference>
<dbReference type="RefSeq" id="WP_349110848.1">
    <property type="nucleotide sequence ID" value="NZ_JBBNIN010000008.1"/>
</dbReference>
<keyword evidence="3" id="KW-1185">Reference proteome</keyword>
<keyword evidence="2" id="KW-0489">Methyltransferase</keyword>
<dbReference type="GO" id="GO:0008168">
    <property type="term" value="F:methyltransferase activity"/>
    <property type="evidence" value="ECO:0007669"/>
    <property type="project" value="UniProtKB-KW"/>
</dbReference>
<accession>A0ABV1IUS5</accession>
<evidence type="ECO:0000313" key="3">
    <source>
        <dbReference type="Proteomes" id="UP001482154"/>
    </source>
</evidence>
<dbReference type="EC" id="2.1.-.-" evidence="2"/>
<sequence length="176" mass="20274">MRDALRDEMIKKICIRDADNILDVGCGDGTFLHELTRWKDVEGYGIDESEDKILEARSNWPDLHFETSYSDFLSFDDNSFRVITVCDDFHTFKDPQKFVNEAFRVLIPGGRLYIGESALPDALRIVSNIPSYLTAGDNRRHSTYETLEYFKNAGLTKFRVYKKKHLLLVSAKKPLA</sequence>
<organism evidence="2 3">
    <name type="scientific">Anaerostipes amylophilus</name>
    <dbReference type="NCBI Taxonomy" id="2981779"/>
    <lineage>
        <taxon>Bacteria</taxon>
        <taxon>Bacillati</taxon>
        <taxon>Bacillota</taxon>
        <taxon>Clostridia</taxon>
        <taxon>Lachnospirales</taxon>
        <taxon>Lachnospiraceae</taxon>
        <taxon>Anaerostipes</taxon>
    </lineage>
</organism>
<keyword evidence="2" id="KW-0808">Transferase</keyword>